<evidence type="ECO:0000313" key="2">
    <source>
        <dbReference type="EMBL" id="MVT10726.1"/>
    </source>
</evidence>
<dbReference type="AlphaFoldDB" id="A0A7K1U8S9"/>
<dbReference type="EMBL" id="WRXN01000010">
    <property type="protein sequence ID" value="MVT10726.1"/>
    <property type="molecule type" value="Genomic_DNA"/>
</dbReference>
<keyword evidence="3" id="KW-1185">Reference proteome</keyword>
<name>A0A7K1U8S9_9BACT</name>
<evidence type="ECO:0000313" key="3">
    <source>
        <dbReference type="Proteomes" id="UP000461730"/>
    </source>
</evidence>
<evidence type="ECO:0000259" key="1">
    <source>
        <dbReference type="Pfam" id="PF10022"/>
    </source>
</evidence>
<reference evidence="2 3" key="1">
    <citation type="submission" date="2019-12" db="EMBL/GenBank/DDBJ databases">
        <title>Chitinophaga sp. strain ysch24 (GDMCC 1.1355), whole genome shotgun sequence.</title>
        <authorList>
            <person name="Zhang X."/>
        </authorList>
    </citation>
    <scope>NUCLEOTIDE SEQUENCE [LARGE SCALE GENOMIC DNA]</scope>
    <source>
        <strain evidence="3">ysch24</strain>
    </source>
</reference>
<sequence>MDRRNFIKAVPLAGMAGAVKADNSFWQAGNVPAGSSAAPVADREYWSSLLVRIAEPVLKNLAKGELKLAMPREVAPSYGKQVEKVTYLEAFGRTMAGIAPWLELGADNTAEGKIRVRLTGYAHQATAQAVRQGGPDEMNFTGKYDGQPLVDGAFLAHAFVRAPEQLWKPLPEEVKRGVIAGFKSLRSIRPGYSNWLLFAAMIEAALLMFGEDDWDSMRVDYAVKKHQEWYKGDGMYGDGPEFHYDYYNGFVIQPMLVDVLKVLSDRGKTRKQEYEQALTRMQRYGAIQERLISPEGTFPVVGRSMTYRNAAFQPLVQLALLEKLPEGVSAAQVRCALTAVMRRIFETPGTFDSKGWLQLGFCGHQPEIADIYTSTGSLYLCTAGFLALGLPAGHPFWVAPPQEWTAQKAWAGKTVEKDHAI</sequence>
<dbReference type="RefSeq" id="WP_157308164.1">
    <property type="nucleotide sequence ID" value="NZ_WRXN01000010.1"/>
</dbReference>
<feature type="domain" description="DUF2264" evidence="1">
    <location>
        <begin position="42"/>
        <end position="404"/>
    </location>
</feature>
<gene>
    <name evidence="2" type="ORF">GO493_20815</name>
</gene>
<dbReference type="Proteomes" id="UP000461730">
    <property type="component" value="Unassembled WGS sequence"/>
</dbReference>
<protein>
    <submittedName>
        <fullName evidence="2">DUF2264 domain-containing protein</fullName>
    </submittedName>
</protein>
<dbReference type="InterPro" id="IPR049349">
    <property type="entry name" value="DUF2264_N"/>
</dbReference>
<comment type="caution">
    <text evidence="2">The sequence shown here is derived from an EMBL/GenBank/DDBJ whole genome shotgun (WGS) entry which is preliminary data.</text>
</comment>
<dbReference type="PIRSF" id="PIRSF014753">
    <property type="entry name" value="UCP014753"/>
    <property type="match status" value="1"/>
</dbReference>
<proteinExistence type="predicted"/>
<accession>A0A7K1U8S9</accession>
<dbReference type="PANTHER" id="PTHR35339">
    <property type="entry name" value="LINALOOL DEHYDRATASE_ISOMERASE DOMAIN-CONTAINING PROTEIN"/>
    <property type="match status" value="1"/>
</dbReference>
<dbReference type="InterPro" id="IPR016624">
    <property type="entry name" value="UCP014753"/>
</dbReference>
<organism evidence="2 3">
    <name type="scientific">Chitinophaga tropicalis</name>
    <dbReference type="NCBI Taxonomy" id="2683588"/>
    <lineage>
        <taxon>Bacteria</taxon>
        <taxon>Pseudomonadati</taxon>
        <taxon>Bacteroidota</taxon>
        <taxon>Chitinophagia</taxon>
        <taxon>Chitinophagales</taxon>
        <taxon>Chitinophagaceae</taxon>
        <taxon>Chitinophaga</taxon>
    </lineage>
</organism>
<dbReference type="Pfam" id="PF10022">
    <property type="entry name" value="DUF2264"/>
    <property type="match status" value="1"/>
</dbReference>
<dbReference type="PANTHER" id="PTHR35339:SF3">
    <property type="entry name" value="DUF2264 DOMAIN-CONTAINING PROTEIN"/>
    <property type="match status" value="1"/>
</dbReference>